<keyword evidence="1 5" id="KW-0699">rRNA-binding</keyword>
<sequence>MALSAKISMKKREGTGKEVSRKIRKEGYIPGVFYGPELEEAIPVMVDAKALRPFANSAHWETIRIECQFEDGMEAECLMKEIQRDPLTGEILHVDFLKLVKGHKVIVNVPIDVVGKDVCVGVKQGGVLEVLMHEIEMEVLPREIPEAVVVDVSKLGIDDVIHIKDLKLPESAVVDQDPNAAVVMVSSARVAVEEEGEEGEEQEVEVIGKGKKKEEE</sequence>
<dbReference type="SUPFAM" id="SSF50715">
    <property type="entry name" value="Ribosomal protein L25-like"/>
    <property type="match status" value="1"/>
</dbReference>
<dbReference type="Pfam" id="PF01386">
    <property type="entry name" value="Ribosomal_L25p"/>
    <property type="match status" value="1"/>
</dbReference>
<comment type="subunit">
    <text evidence="5">Part of the 50S ribosomal subunit; part of the 5S rRNA/L5/L18/L25 subcomplex. Contacts the 5S rRNA. Binds to the 5S rRNA independently of L5 and L18.</text>
</comment>
<feature type="region of interest" description="Disordered" evidence="6">
    <location>
        <begin position="193"/>
        <end position="216"/>
    </location>
</feature>
<feature type="compositionally biased region" description="Acidic residues" evidence="6">
    <location>
        <begin position="193"/>
        <end position="204"/>
    </location>
</feature>
<dbReference type="HOGENOM" id="CLU_075939_0_0_0"/>
<feature type="domain" description="Large ribosomal subunit protein bL25 L25" evidence="7">
    <location>
        <begin position="7"/>
        <end position="96"/>
    </location>
</feature>
<dbReference type="EMBL" id="CP003096">
    <property type="protein sequence ID" value="AER66502.1"/>
    <property type="molecule type" value="Genomic_DNA"/>
</dbReference>
<evidence type="ECO:0000259" key="7">
    <source>
        <dbReference type="Pfam" id="PF01386"/>
    </source>
</evidence>
<gene>
    <name evidence="5" type="primary">rplY</name>
    <name evidence="5" type="synonym">ctc</name>
    <name evidence="9" type="ordered locus">Tlie_0769</name>
</gene>
<dbReference type="GO" id="GO:0003735">
    <property type="term" value="F:structural constituent of ribosome"/>
    <property type="evidence" value="ECO:0007669"/>
    <property type="project" value="InterPro"/>
</dbReference>
<feature type="compositionally biased region" description="Basic and acidic residues" evidence="6">
    <location>
        <begin position="206"/>
        <end position="216"/>
    </location>
</feature>
<dbReference type="Pfam" id="PF14693">
    <property type="entry name" value="Ribosomal_TL5_C"/>
    <property type="match status" value="1"/>
</dbReference>
<dbReference type="Gene3D" id="2.170.120.20">
    <property type="entry name" value="Ribosomal protein L25, beta domain"/>
    <property type="match status" value="1"/>
</dbReference>
<evidence type="ECO:0000256" key="5">
    <source>
        <dbReference type="HAMAP-Rule" id="MF_01334"/>
    </source>
</evidence>
<reference evidence="10" key="1">
    <citation type="submission" date="2011-10" db="EMBL/GenBank/DDBJ databases">
        <title>The complete genome of chromosome of Thermovirga lienii DSM 17291.</title>
        <authorList>
            <consortium name="US DOE Joint Genome Institute (JGI-PGF)"/>
            <person name="Lucas S."/>
            <person name="Copeland A."/>
            <person name="Lapidus A."/>
            <person name="Glavina del Rio T."/>
            <person name="Dalin E."/>
            <person name="Tice H."/>
            <person name="Bruce D."/>
            <person name="Goodwin L."/>
            <person name="Pitluck S."/>
            <person name="Peters L."/>
            <person name="Mikhailova N."/>
            <person name="Saunders E."/>
            <person name="Kyrpides N."/>
            <person name="Mavromatis K."/>
            <person name="Ivanova N."/>
            <person name="Last F.I."/>
            <person name="Brettin T."/>
            <person name="Detter J.C."/>
            <person name="Han C."/>
            <person name="Larimer F."/>
            <person name="Land M."/>
            <person name="Hauser L."/>
            <person name="Markowitz V."/>
            <person name="Cheng J.-F."/>
            <person name="Hugenholtz P."/>
            <person name="Woyke T."/>
            <person name="Wu D."/>
            <person name="Spring S."/>
            <person name="Schroeder M."/>
            <person name="Brambilla E.-M."/>
            <person name="Klenk H.-P."/>
            <person name="Eisen J.A."/>
        </authorList>
    </citation>
    <scope>NUCLEOTIDE SEQUENCE [LARGE SCALE GENOMIC DNA]</scope>
    <source>
        <strain evidence="10">ATCC BAA-1197 / DSM 17291 / Cas60314</strain>
    </source>
</reference>
<dbReference type="GO" id="GO:0008097">
    <property type="term" value="F:5S rRNA binding"/>
    <property type="evidence" value="ECO:0007669"/>
    <property type="project" value="InterPro"/>
</dbReference>
<dbReference type="InterPro" id="IPR037121">
    <property type="entry name" value="Ribosomal_bL25_C"/>
</dbReference>
<evidence type="ECO:0000259" key="8">
    <source>
        <dbReference type="Pfam" id="PF14693"/>
    </source>
</evidence>
<proteinExistence type="inferred from homology"/>
<dbReference type="Gene3D" id="2.40.240.10">
    <property type="entry name" value="Ribosomal Protein L25, Chain P"/>
    <property type="match status" value="1"/>
</dbReference>
<dbReference type="PANTHER" id="PTHR33284:SF1">
    <property type="entry name" value="RIBOSOMAL PROTEIN L25_GLN-TRNA SYNTHETASE, ANTI-CODON-BINDING DOMAIN-CONTAINING PROTEIN"/>
    <property type="match status" value="1"/>
</dbReference>
<evidence type="ECO:0000313" key="9">
    <source>
        <dbReference type="EMBL" id="AER66502.1"/>
    </source>
</evidence>
<comment type="function">
    <text evidence="5">This is one of the proteins that binds to the 5S RNA in the ribosome where it forms part of the central protuberance.</text>
</comment>
<dbReference type="KEGG" id="tli:Tlie_0769"/>
<reference evidence="9 10" key="2">
    <citation type="journal article" date="2012" name="Stand. Genomic Sci.">
        <title>Genome sequence of the moderately thermophilic, amino-acid-degrading and sulfur-reducing bacterium Thermovirga lienii type strain (Cas60314(T)).</title>
        <authorList>
            <person name="Goker M."/>
            <person name="Saunders E."/>
            <person name="Lapidus A."/>
            <person name="Nolan M."/>
            <person name="Lucas S."/>
            <person name="Hammon N."/>
            <person name="Deshpande S."/>
            <person name="Cheng J.F."/>
            <person name="Han C."/>
            <person name="Tapia R."/>
            <person name="Goodwin L.A."/>
            <person name="Pitluck S."/>
            <person name="Liolios K."/>
            <person name="Mavromatis K."/>
            <person name="Pagani I."/>
            <person name="Ivanova N."/>
            <person name="Mikhailova N."/>
            <person name="Pati A."/>
            <person name="Chen A."/>
            <person name="Palaniappan K."/>
            <person name="Land M."/>
            <person name="Chang Y.J."/>
            <person name="Jeffries C.D."/>
            <person name="Brambilla E.M."/>
            <person name="Rohde M."/>
            <person name="Spring S."/>
            <person name="Detter J.C."/>
            <person name="Woyke T."/>
            <person name="Bristow J."/>
            <person name="Eisen J.A."/>
            <person name="Markowitz V."/>
            <person name="Hugenholtz P."/>
            <person name="Kyrpides N.C."/>
            <person name="Klenk H.P."/>
        </authorList>
    </citation>
    <scope>NUCLEOTIDE SEQUENCE [LARGE SCALE GENOMIC DNA]</scope>
    <source>
        <strain evidence="10">ATCC BAA-1197 / DSM 17291 / Cas60314</strain>
    </source>
</reference>
<evidence type="ECO:0000256" key="6">
    <source>
        <dbReference type="SAM" id="MobiDB-lite"/>
    </source>
</evidence>
<organism evidence="9 10">
    <name type="scientific">Thermovirga lienii (strain ATCC BAA-1197 / DSM 17291 / Cas60314)</name>
    <dbReference type="NCBI Taxonomy" id="580340"/>
    <lineage>
        <taxon>Bacteria</taxon>
        <taxon>Thermotogati</taxon>
        <taxon>Synergistota</taxon>
        <taxon>Synergistia</taxon>
        <taxon>Synergistales</taxon>
        <taxon>Thermovirgaceae</taxon>
        <taxon>Thermovirga</taxon>
    </lineage>
</organism>
<dbReference type="InterPro" id="IPR020056">
    <property type="entry name" value="Rbsml_bL25/Gln-tRNA_synth_N"/>
</dbReference>
<feature type="domain" description="Large ribosomal subunit protein bL25 beta" evidence="8">
    <location>
        <begin position="104"/>
        <end position="188"/>
    </location>
</feature>
<dbReference type="NCBIfam" id="TIGR00731">
    <property type="entry name" value="bL25_bact_ctc"/>
    <property type="match status" value="1"/>
</dbReference>
<keyword evidence="2 5" id="KW-0694">RNA-binding</keyword>
<dbReference type="AlphaFoldDB" id="G7V9F2"/>
<dbReference type="Proteomes" id="UP000005868">
    <property type="component" value="Chromosome"/>
</dbReference>
<comment type="similarity">
    <text evidence="5">Belongs to the bacterial ribosomal protein bL25 family. CTC subfamily.</text>
</comment>
<dbReference type="HAMAP" id="MF_01334">
    <property type="entry name" value="Ribosomal_bL25_CTC"/>
    <property type="match status" value="1"/>
</dbReference>
<dbReference type="InterPro" id="IPR029751">
    <property type="entry name" value="Ribosomal_L25_dom"/>
</dbReference>
<dbReference type="eggNOG" id="COG1825">
    <property type="taxonomic scope" value="Bacteria"/>
</dbReference>
<evidence type="ECO:0000313" key="10">
    <source>
        <dbReference type="Proteomes" id="UP000005868"/>
    </source>
</evidence>
<dbReference type="CDD" id="cd00495">
    <property type="entry name" value="Ribosomal_L25_TL5_CTC"/>
    <property type="match status" value="1"/>
</dbReference>
<evidence type="ECO:0000256" key="1">
    <source>
        <dbReference type="ARBA" id="ARBA00022730"/>
    </source>
</evidence>
<dbReference type="InterPro" id="IPR011035">
    <property type="entry name" value="Ribosomal_bL25/Gln-tRNA_synth"/>
</dbReference>
<dbReference type="InterPro" id="IPR020930">
    <property type="entry name" value="Ribosomal_uL5_bac-type"/>
</dbReference>
<evidence type="ECO:0000256" key="3">
    <source>
        <dbReference type="ARBA" id="ARBA00022980"/>
    </source>
</evidence>
<dbReference type="InterPro" id="IPR020057">
    <property type="entry name" value="Ribosomal_bL25_b-dom"/>
</dbReference>
<evidence type="ECO:0000256" key="4">
    <source>
        <dbReference type="ARBA" id="ARBA00023274"/>
    </source>
</evidence>
<keyword evidence="4 5" id="KW-0687">Ribonucleoprotein</keyword>
<dbReference type="STRING" id="580340.Tlie_0769"/>
<dbReference type="InterPro" id="IPR001021">
    <property type="entry name" value="Ribosomal_bL25_long"/>
</dbReference>
<keyword evidence="3 5" id="KW-0689">Ribosomal protein</keyword>
<dbReference type="GO" id="GO:0022625">
    <property type="term" value="C:cytosolic large ribosomal subunit"/>
    <property type="evidence" value="ECO:0007669"/>
    <property type="project" value="TreeGrafter"/>
</dbReference>
<accession>G7V9F2</accession>
<dbReference type="PANTHER" id="PTHR33284">
    <property type="entry name" value="RIBOSOMAL PROTEIN L25/GLN-TRNA SYNTHETASE, ANTI-CODON-BINDING DOMAIN-CONTAINING PROTEIN"/>
    <property type="match status" value="1"/>
</dbReference>
<protein>
    <recommendedName>
        <fullName evidence="5">Large ribosomal subunit protein bL25</fullName>
    </recommendedName>
    <alternativeName>
        <fullName evidence="5">General stress protein CTC</fullName>
    </alternativeName>
</protein>
<keyword evidence="10" id="KW-1185">Reference proteome</keyword>
<evidence type="ECO:0000256" key="2">
    <source>
        <dbReference type="ARBA" id="ARBA00022884"/>
    </source>
</evidence>
<dbReference type="OrthoDB" id="9806411at2"/>
<dbReference type="GO" id="GO:0006412">
    <property type="term" value="P:translation"/>
    <property type="evidence" value="ECO:0007669"/>
    <property type="project" value="UniProtKB-UniRule"/>
</dbReference>
<name>G7V9F2_THELD</name>